<accession>A0ABR6ZDI9</accession>
<evidence type="ECO:0000313" key="1">
    <source>
        <dbReference type="EMBL" id="MBC3909788.1"/>
    </source>
</evidence>
<gene>
    <name evidence="1" type="ORF">H8L47_19670</name>
</gene>
<protein>
    <submittedName>
        <fullName evidence="1">DUF2946 domain-containing protein</fullName>
    </submittedName>
</protein>
<dbReference type="InterPro" id="IPR021333">
    <property type="entry name" value="DUF2946"/>
</dbReference>
<sequence>MRISIRLRQLTIWLACFALLFNGLLPAMAGGMVVDVRAVGKPGVVEVCSVEGVKFIDVVTGKLIKLVAGKSAQDQQHMAAHCAYCVPHAGHDFLLPGQFADVPPGNVAWVAPPLFYQSPHAVFIWTAAQPRGPPVYLM</sequence>
<proteinExistence type="predicted"/>
<dbReference type="Proteomes" id="UP000646911">
    <property type="component" value="Unassembled WGS sequence"/>
</dbReference>
<comment type="caution">
    <text evidence="1">The sequence shown here is derived from an EMBL/GenBank/DDBJ whole genome shotgun (WGS) entry which is preliminary data.</text>
</comment>
<dbReference type="RefSeq" id="WP_186955307.1">
    <property type="nucleotide sequence ID" value="NZ_JACOFX010000012.1"/>
</dbReference>
<evidence type="ECO:0000313" key="2">
    <source>
        <dbReference type="Proteomes" id="UP000646911"/>
    </source>
</evidence>
<name>A0ABR6ZDI9_9BURK</name>
<keyword evidence="2" id="KW-1185">Reference proteome</keyword>
<reference evidence="1 2" key="1">
    <citation type="submission" date="2020-08" db="EMBL/GenBank/DDBJ databases">
        <title>Novel species isolated from subtropical streams in China.</title>
        <authorList>
            <person name="Lu H."/>
        </authorList>
    </citation>
    <scope>NUCLEOTIDE SEQUENCE [LARGE SCALE GENOMIC DNA]</scope>
    <source>
        <strain evidence="1 2">NL8W</strain>
    </source>
</reference>
<dbReference type="Pfam" id="PF11162">
    <property type="entry name" value="DUF2946"/>
    <property type="match status" value="1"/>
</dbReference>
<organism evidence="1 2">
    <name type="scientific">Undibacterium umbellatum</name>
    <dbReference type="NCBI Taxonomy" id="2762300"/>
    <lineage>
        <taxon>Bacteria</taxon>
        <taxon>Pseudomonadati</taxon>
        <taxon>Pseudomonadota</taxon>
        <taxon>Betaproteobacteria</taxon>
        <taxon>Burkholderiales</taxon>
        <taxon>Oxalobacteraceae</taxon>
        <taxon>Undibacterium</taxon>
    </lineage>
</organism>
<dbReference type="EMBL" id="JACOFX010000012">
    <property type="protein sequence ID" value="MBC3909788.1"/>
    <property type="molecule type" value="Genomic_DNA"/>
</dbReference>